<dbReference type="AlphaFoldDB" id="A0A4U5PE47"/>
<evidence type="ECO:0000313" key="2">
    <source>
        <dbReference type="EMBL" id="TKR94636.1"/>
    </source>
</evidence>
<reference evidence="2 3" key="1">
    <citation type="journal article" date="2015" name="Genome Biol.">
        <title>Comparative genomics of Steinernema reveals deeply conserved gene regulatory networks.</title>
        <authorList>
            <person name="Dillman A.R."/>
            <person name="Macchietto M."/>
            <person name="Porter C.F."/>
            <person name="Rogers A."/>
            <person name="Williams B."/>
            <person name="Antoshechkin I."/>
            <person name="Lee M.M."/>
            <person name="Goodwin Z."/>
            <person name="Lu X."/>
            <person name="Lewis E.E."/>
            <person name="Goodrich-Blair H."/>
            <person name="Stock S.P."/>
            <person name="Adams B.J."/>
            <person name="Sternberg P.W."/>
            <person name="Mortazavi A."/>
        </authorList>
    </citation>
    <scope>NUCLEOTIDE SEQUENCE [LARGE SCALE GENOMIC DNA]</scope>
    <source>
        <strain evidence="2 3">ALL</strain>
    </source>
</reference>
<keyword evidence="3" id="KW-1185">Reference proteome</keyword>
<reference evidence="2 3" key="2">
    <citation type="journal article" date="2019" name="G3 (Bethesda)">
        <title>Hybrid Assembly of the Genome of the Entomopathogenic Nematode Steinernema carpocapsae Identifies the X-Chromosome.</title>
        <authorList>
            <person name="Serra L."/>
            <person name="Macchietto M."/>
            <person name="Macias-Munoz A."/>
            <person name="McGill C.J."/>
            <person name="Rodriguez I.M."/>
            <person name="Rodriguez B."/>
            <person name="Murad R."/>
            <person name="Mortazavi A."/>
        </authorList>
    </citation>
    <scope>NUCLEOTIDE SEQUENCE [LARGE SCALE GENOMIC DNA]</scope>
    <source>
        <strain evidence="2 3">ALL</strain>
    </source>
</reference>
<evidence type="ECO:0000313" key="3">
    <source>
        <dbReference type="Proteomes" id="UP000298663"/>
    </source>
</evidence>
<dbReference type="Proteomes" id="UP000298663">
    <property type="component" value="Unassembled WGS sequence"/>
</dbReference>
<name>A0A4U5PE47_STECR</name>
<gene>
    <name evidence="2" type="ORF">L596_008898</name>
</gene>
<feature type="region of interest" description="Disordered" evidence="1">
    <location>
        <begin position="40"/>
        <end position="81"/>
    </location>
</feature>
<comment type="caution">
    <text evidence="2">The sequence shown here is derived from an EMBL/GenBank/DDBJ whole genome shotgun (WGS) entry which is preliminary data.</text>
</comment>
<organism evidence="2 3">
    <name type="scientific">Steinernema carpocapsae</name>
    <name type="common">Entomopathogenic nematode</name>
    <dbReference type="NCBI Taxonomy" id="34508"/>
    <lineage>
        <taxon>Eukaryota</taxon>
        <taxon>Metazoa</taxon>
        <taxon>Ecdysozoa</taxon>
        <taxon>Nematoda</taxon>
        <taxon>Chromadorea</taxon>
        <taxon>Rhabditida</taxon>
        <taxon>Tylenchina</taxon>
        <taxon>Panagrolaimomorpha</taxon>
        <taxon>Strongyloidoidea</taxon>
        <taxon>Steinernematidae</taxon>
        <taxon>Steinernema</taxon>
    </lineage>
</organism>
<accession>A0A4U5PE47</accession>
<sequence length="145" mass="16423">MWLWNHHRRSDQHRSEALQLPLRSRQPNFGRRWMHVDTGPQAYPLPYPPRPQRPLWNPQHARSPSLQPASGHAPRPQRNHRRVLLTSRGTHLGGPGIQSLWMQDAQLSSGSSVLLPLELEALLSPVNPFTSTSPTLSRLTDSGFA</sequence>
<protein>
    <submittedName>
        <fullName evidence="2">Uncharacterized protein</fullName>
    </submittedName>
</protein>
<evidence type="ECO:0000256" key="1">
    <source>
        <dbReference type="SAM" id="MobiDB-lite"/>
    </source>
</evidence>
<dbReference type="EMBL" id="AZBU02000002">
    <property type="protein sequence ID" value="TKR94636.1"/>
    <property type="molecule type" value="Genomic_DNA"/>
</dbReference>
<proteinExistence type="predicted"/>
<feature type="compositionally biased region" description="Pro residues" evidence="1">
    <location>
        <begin position="43"/>
        <end position="52"/>
    </location>
</feature>